<gene>
    <name evidence="3" type="ORF">QE152_g22075</name>
</gene>
<dbReference type="PANTHER" id="PTHR20898:SF0">
    <property type="entry name" value="DAEDALUS ON 3-RELATED"/>
    <property type="match status" value="1"/>
</dbReference>
<reference evidence="3 4" key="1">
    <citation type="journal article" date="2024" name="BMC Genomics">
        <title>De novo assembly and annotation of Popillia japonica's genome with initial clues to its potential as an invasive pest.</title>
        <authorList>
            <person name="Cucini C."/>
            <person name="Boschi S."/>
            <person name="Funari R."/>
            <person name="Cardaioli E."/>
            <person name="Iannotti N."/>
            <person name="Marturano G."/>
            <person name="Paoli F."/>
            <person name="Bruttini M."/>
            <person name="Carapelli A."/>
            <person name="Frati F."/>
            <person name="Nardi F."/>
        </authorList>
    </citation>
    <scope>NUCLEOTIDE SEQUENCE [LARGE SCALE GENOMIC DNA]</scope>
    <source>
        <strain evidence="3">DMR45628</strain>
    </source>
</reference>
<dbReference type="Pfam" id="PF06477">
    <property type="entry name" value="DUF1091"/>
    <property type="match status" value="1"/>
</dbReference>
<comment type="caution">
    <text evidence="3">The sequence shown here is derived from an EMBL/GenBank/DDBJ whole genome shotgun (WGS) entry which is preliminary data.</text>
</comment>
<proteinExistence type="predicted"/>
<feature type="signal peptide" evidence="2">
    <location>
        <begin position="1"/>
        <end position="21"/>
    </location>
</feature>
<feature type="chain" id="PRO_5043766215" evidence="2">
    <location>
        <begin position="22"/>
        <end position="186"/>
    </location>
</feature>
<evidence type="ECO:0000313" key="4">
    <source>
        <dbReference type="Proteomes" id="UP001458880"/>
    </source>
</evidence>
<dbReference type="AlphaFoldDB" id="A0AAW1KM81"/>
<protein>
    <submittedName>
        <fullName evidence="3">Uncharacterized protein</fullName>
    </submittedName>
</protein>
<dbReference type="InterPro" id="IPR010512">
    <property type="entry name" value="DUF1091"/>
</dbReference>
<evidence type="ECO:0000313" key="3">
    <source>
        <dbReference type="EMBL" id="KAK9720445.1"/>
    </source>
</evidence>
<organism evidence="3 4">
    <name type="scientific">Popillia japonica</name>
    <name type="common">Japanese beetle</name>
    <dbReference type="NCBI Taxonomy" id="7064"/>
    <lineage>
        <taxon>Eukaryota</taxon>
        <taxon>Metazoa</taxon>
        <taxon>Ecdysozoa</taxon>
        <taxon>Arthropoda</taxon>
        <taxon>Hexapoda</taxon>
        <taxon>Insecta</taxon>
        <taxon>Pterygota</taxon>
        <taxon>Neoptera</taxon>
        <taxon>Endopterygota</taxon>
        <taxon>Coleoptera</taxon>
        <taxon>Polyphaga</taxon>
        <taxon>Scarabaeiformia</taxon>
        <taxon>Scarabaeidae</taxon>
        <taxon>Rutelinae</taxon>
        <taxon>Popillia</taxon>
    </lineage>
</organism>
<dbReference type="EMBL" id="JASPKY010000210">
    <property type="protein sequence ID" value="KAK9720445.1"/>
    <property type="molecule type" value="Genomic_DNA"/>
</dbReference>
<dbReference type="InterPro" id="IPR036846">
    <property type="entry name" value="GM2-AP_sf"/>
</dbReference>
<sequence>MNFKAAYMVLIWLIQTNSISAENLLYFEQNDYVVKYHHIHVDFSDPGFVEFFELKNVKPNRTYKAFSARFHLLTDIEDNKNFKTNVKAFRLRTNSVEHLLFQFNIDVCQCLRKNTFGMGQVLSAGNITTCPIKKGYYYAKNFIMDDRRMPPHVPGGNYKILITLMKDKITLTITSLYIDVIYKLKH</sequence>
<dbReference type="SMART" id="SM00697">
    <property type="entry name" value="DM8"/>
    <property type="match status" value="1"/>
</dbReference>
<dbReference type="Proteomes" id="UP001458880">
    <property type="component" value="Unassembled WGS sequence"/>
</dbReference>
<keyword evidence="4" id="KW-1185">Reference proteome</keyword>
<dbReference type="PANTHER" id="PTHR20898">
    <property type="entry name" value="DAEDALUS ON 3-RELATED-RELATED"/>
    <property type="match status" value="1"/>
</dbReference>
<evidence type="ECO:0000256" key="2">
    <source>
        <dbReference type="SAM" id="SignalP"/>
    </source>
</evidence>
<accession>A0AAW1KM81</accession>
<name>A0AAW1KM81_POPJA</name>
<evidence type="ECO:0000256" key="1">
    <source>
        <dbReference type="ARBA" id="ARBA00022729"/>
    </source>
</evidence>
<dbReference type="SUPFAM" id="SSF63707">
    <property type="entry name" value="Ganglioside M2 (gm2) activator"/>
    <property type="match status" value="1"/>
</dbReference>
<keyword evidence="1 2" id="KW-0732">Signal</keyword>